<dbReference type="PANTHER" id="PTHR47053">
    <property type="entry name" value="MUREIN DD-ENDOPEPTIDASE MEPH-RELATED"/>
    <property type="match status" value="1"/>
</dbReference>
<evidence type="ECO:0000313" key="7">
    <source>
        <dbReference type="EMBL" id="SFF24817.1"/>
    </source>
</evidence>
<proteinExistence type="inferred from homology"/>
<evidence type="ECO:0000313" key="8">
    <source>
        <dbReference type="Proteomes" id="UP000183410"/>
    </source>
</evidence>
<evidence type="ECO:0000256" key="5">
    <source>
        <dbReference type="SAM" id="SignalP"/>
    </source>
</evidence>
<evidence type="ECO:0000256" key="4">
    <source>
        <dbReference type="ARBA" id="ARBA00022807"/>
    </source>
</evidence>
<dbReference type="InterPro" id="IPR000064">
    <property type="entry name" value="NLP_P60_dom"/>
</dbReference>
<feature type="domain" description="NlpC/P60" evidence="6">
    <location>
        <begin position="22"/>
        <end position="143"/>
    </location>
</feature>
<name>A0A1I2H765_9BACL</name>
<dbReference type="GO" id="GO:0008234">
    <property type="term" value="F:cysteine-type peptidase activity"/>
    <property type="evidence" value="ECO:0007669"/>
    <property type="project" value="UniProtKB-KW"/>
</dbReference>
<dbReference type="InterPro" id="IPR038765">
    <property type="entry name" value="Papain-like_cys_pep_sf"/>
</dbReference>
<evidence type="ECO:0000256" key="2">
    <source>
        <dbReference type="ARBA" id="ARBA00022670"/>
    </source>
</evidence>
<organism evidence="7 8">
    <name type="scientific">Paenibacillus algorifonticola</name>
    <dbReference type="NCBI Taxonomy" id="684063"/>
    <lineage>
        <taxon>Bacteria</taxon>
        <taxon>Bacillati</taxon>
        <taxon>Bacillota</taxon>
        <taxon>Bacilli</taxon>
        <taxon>Bacillales</taxon>
        <taxon>Paenibacillaceae</taxon>
        <taxon>Paenibacillus</taxon>
    </lineage>
</organism>
<sequence length="155" mass="16587">MKKVTALLVGLVLMLAFQAGSVFASSKMDGVIADLIGTPYQSGGTTTKGFDCSGFTKYVFEKMGIDLSRTSQAQSNDGSEVKKSDLIAGDLVFFNTNGKGISHVGIYVGDGKFAHASSSRGVIISKLSESYYADRYVTATRIMSQDAYDKYASEQ</sequence>
<dbReference type="InterPro" id="IPR051202">
    <property type="entry name" value="Peptidase_C40"/>
</dbReference>
<feature type="signal peptide" evidence="5">
    <location>
        <begin position="1"/>
        <end position="24"/>
    </location>
</feature>
<dbReference type="PROSITE" id="PS51935">
    <property type="entry name" value="NLPC_P60"/>
    <property type="match status" value="1"/>
</dbReference>
<keyword evidence="4" id="KW-0788">Thiol protease</keyword>
<gene>
    <name evidence="7" type="ORF">SAMN04487969_12020</name>
</gene>
<keyword evidence="2" id="KW-0645">Protease</keyword>
<keyword evidence="3" id="KW-0378">Hydrolase</keyword>
<accession>A0A1I2H765</accession>
<reference evidence="8" key="1">
    <citation type="submission" date="2016-10" db="EMBL/GenBank/DDBJ databases">
        <authorList>
            <person name="Varghese N."/>
            <person name="Submissions S."/>
        </authorList>
    </citation>
    <scope>NUCLEOTIDE SEQUENCE [LARGE SCALE GENOMIC DNA]</scope>
    <source>
        <strain evidence="8">CGMCC 1.10223</strain>
    </source>
</reference>
<protein>
    <submittedName>
        <fullName evidence="7">NlpC/P60 family protein</fullName>
    </submittedName>
</protein>
<dbReference type="Pfam" id="PF00877">
    <property type="entry name" value="NLPC_P60"/>
    <property type="match status" value="1"/>
</dbReference>
<dbReference type="EMBL" id="FONN01000020">
    <property type="protein sequence ID" value="SFF24817.1"/>
    <property type="molecule type" value="Genomic_DNA"/>
</dbReference>
<feature type="chain" id="PRO_5010371282" evidence="5">
    <location>
        <begin position="25"/>
        <end position="155"/>
    </location>
</feature>
<evidence type="ECO:0000259" key="6">
    <source>
        <dbReference type="PROSITE" id="PS51935"/>
    </source>
</evidence>
<dbReference type="AlphaFoldDB" id="A0A1I2H765"/>
<dbReference type="Gene3D" id="3.90.1720.10">
    <property type="entry name" value="endopeptidase domain like (from Nostoc punctiforme)"/>
    <property type="match status" value="1"/>
</dbReference>
<dbReference type="GO" id="GO:0006508">
    <property type="term" value="P:proteolysis"/>
    <property type="evidence" value="ECO:0007669"/>
    <property type="project" value="UniProtKB-KW"/>
</dbReference>
<dbReference type="Proteomes" id="UP000183410">
    <property type="component" value="Unassembled WGS sequence"/>
</dbReference>
<comment type="similarity">
    <text evidence="1">Belongs to the peptidase C40 family.</text>
</comment>
<evidence type="ECO:0000256" key="1">
    <source>
        <dbReference type="ARBA" id="ARBA00007074"/>
    </source>
</evidence>
<dbReference type="SUPFAM" id="SSF54001">
    <property type="entry name" value="Cysteine proteinases"/>
    <property type="match status" value="1"/>
</dbReference>
<keyword evidence="8" id="KW-1185">Reference proteome</keyword>
<evidence type="ECO:0000256" key="3">
    <source>
        <dbReference type="ARBA" id="ARBA00022801"/>
    </source>
</evidence>
<keyword evidence="5" id="KW-0732">Signal</keyword>
<dbReference type="PANTHER" id="PTHR47053:SF1">
    <property type="entry name" value="MUREIN DD-ENDOPEPTIDASE MEPH-RELATED"/>
    <property type="match status" value="1"/>
</dbReference>